<dbReference type="InterPro" id="IPR050577">
    <property type="entry name" value="MAPR/NEUFC/NENF-like"/>
</dbReference>
<keyword evidence="3" id="KW-0675">Receptor</keyword>
<dbReference type="Pfam" id="PF00173">
    <property type="entry name" value="Cyt-b5"/>
    <property type="match status" value="1"/>
</dbReference>
<dbReference type="PANTHER" id="PTHR10281">
    <property type="entry name" value="MEMBRANE-ASSOCIATED PROGESTERONE RECEPTOR COMPONENT-RELATED"/>
    <property type="match status" value="1"/>
</dbReference>
<name>C5K902_PERM5</name>
<dbReference type="AlphaFoldDB" id="C5K902"/>
<evidence type="ECO:0000313" key="3">
    <source>
        <dbReference type="EMBL" id="EER19041.1"/>
    </source>
</evidence>
<protein>
    <submittedName>
        <fullName evidence="3">Membrane associated progesterone receptor, putative</fullName>
    </submittedName>
</protein>
<evidence type="ECO:0000256" key="1">
    <source>
        <dbReference type="ARBA" id="ARBA00038357"/>
    </source>
</evidence>
<dbReference type="SMART" id="SM01117">
    <property type="entry name" value="Cyt-b5"/>
    <property type="match status" value="1"/>
</dbReference>
<dbReference type="Proteomes" id="UP000007800">
    <property type="component" value="Unassembled WGS sequence"/>
</dbReference>
<dbReference type="InterPro" id="IPR036400">
    <property type="entry name" value="Cyt_B5-like_heme/steroid_sf"/>
</dbReference>
<sequence length="109" mass="12665">YHEILRSPTHARYDTYQDYRARRKQEEWERRVARMTIPTKAGWTAAELSAYDGPNDTPILIGVKGKVYNVWTRPDFYGPGGGYHVFAGRDASRLLAKVYWMSGRQRRGV</sequence>
<accession>C5K902</accession>
<gene>
    <name evidence="3" type="ORF">Pmar_PMAR006686</name>
</gene>
<organism evidence="4">
    <name type="scientific">Perkinsus marinus (strain ATCC 50983 / TXsc)</name>
    <dbReference type="NCBI Taxonomy" id="423536"/>
    <lineage>
        <taxon>Eukaryota</taxon>
        <taxon>Sar</taxon>
        <taxon>Alveolata</taxon>
        <taxon>Perkinsozoa</taxon>
        <taxon>Perkinsea</taxon>
        <taxon>Perkinsida</taxon>
        <taxon>Perkinsidae</taxon>
        <taxon>Perkinsus</taxon>
    </lineage>
</organism>
<dbReference type="SUPFAM" id="SSF55856">
    <property type="entry name" value="Cytochrome b5-like heme/steroid binding domain"/>
    <property type="match status" value="1"/>
</dbReference>
<feature type="domain" description="Cytochrome b5 heme-binding" evidence="2">
    <location>
        <begin position="43"/>
        <end position="106"/>
    </location>
</feature>
<dbReference type="GeneID" id="9039232"/>
<proteinExistence type="inferred from homology"/>
<keyword evidence="4" id="KW-1185">Reference proteome</keyword>
<dbReference type="GO" id="GO:0016020">
    <property type="term" value="C:membrane"/>
    <property type="evidence" value="ECO:0007669"/>
    <property type="project" value="TreeGrafter"/>
</dbReference>
<reference evidence="3 4" key="1">
    <citation type="submission" date="2008-07" db="EMBL/GenBank/DDBJ databases">
        <authorList>
            <person name="El-Sayed N."/>
            <person name="Caler E."/>
            <person name="Inman J."/>
            <person name="Amedeo P."/>
            <person name="Hass B."/>
            <person name="Wortman J."/>
        </authorList>
    </citation>
    <scope>NUCLEOTIDE SEQUENCE [LARGE SCALE GENOMIC DNA]</scope>
    <source>
        <strain evidence="4">ATCC 50983 / TXsc</strain>
    </source>
</reference>
<dbReference type="EMBL" id="GG671295">
    <property type="protein sequence ID" value="EER19041.1"/>
    <property type="molecule type" value="Genomic_DNA"/>
</dbReference>
<dbReference type="Gene3D" id="3.10.120.10">
    <property type="entry name" value="Cytochrome b5-like heme/steroid binding domain"/>
    <property type="match status" value="1"/>
</dbReference>
<dbReference type="RefSeq" id="XP_002787245.1">
    <property type="nucleotide sequence ID" value="XM_002787199.1"/>
</dbReference>
<dbReference type="PANTHER" id="PTHR10281:SF76">
    <property type="entry name" value="CALCUTTA CUP-RELATED"/>
    <property type="match status" value="1"/>
</dbReference>
<evidence type="ECO:0000313" key="4">
    <source>
        <dbReference type="Proteomes" id="UP000007800"/>
    </source>
</evidence>
<dbReference type="InterPro" id="IPR001199">
    <property type="entry name" value="Cyt_B5-like_heme/steroid-bd"/>
</dbReference>
<dbReference type="OrthoDB" id="438979at2759"/>
<dbReference type="InParanoid" id="C5K902"/>
<comment type="similarity">
    <text evidence="1">Belongs to the cytochrome b5 family. MAPR subfamily.</text>
</comment>
<evidence type="ECO:0000259" key="2">
    <source>
        <dbReference type="SMART" id="SM01117"/>
    </source>
</evidence>
<feature type="non-terminal residue" evidence="3">
    <location>
        <position position="1"/>
    </location>
</feature>
<dbReference type="GO" id="GO:0012505">
    <property type="term" value="C:endomembrane system"/>
    <property type="evidence" value="ECO:0007669"/>
    <property type="project" value="TreeGrafter"/>
</dbReference>